<feature type="binding site" evidence="4">
    <location>
        <position position="113"/>
    </location>
    <ligand>
        <name>Fe cation</name>
        <dbReference type="ChEBI" id="CHEBI:24875"/>
        <label>2</label>
    </ligand>
</feature>
<accession>A0A1S6QCP1</accession>
<dbReference type="GO" id="GO:0005506">
    <property type="term" value="F:iron ion binding"/>
    <property type="evidence" value="ECO:0007669"/>
    <property type="project" value="InterPro"/>
</dbReference>
<dbReference type="PROSITE" id="PS00550">
    <property type="entry name" value="HEMERYTHRINS"/>
    <property type="match status" value="1"/>
</dbReference>
<dbReference type="PRINTS" id="PR00186">
    <property type="entry name" value="HEMERYTHRIN"/>
</dbReference>
<dbReference type="PANTHER" id="PTHR37164:SF1">
    <property type="entry name" value="BACTERIOHEMERYTHRIN"/>
    <property type="match status" value="1"/>
</dbReference>
<keyword evidence="2 4" id="KW-0479">Metal-binding</keyword>
<feature type="domain" description="Hemerythrin-like" evidence="5">
    <location>
        <begin position="18"/>
        <end position="117"/>
    </location>
</feature>
<evidence type="ECO:0000256" key="4">
    <source>
        <dbReference type="PIRSR" id="PIRSR002033-1"/>
    </source>
</evidence>
<evidence type="ECO:0000256" key="1">
    <source>
        <dbReference type="ARBA" id="ARBA00010587"/>
    </source>
</evidence>
<keyword evidence="3 4" id="KW-0408">Iron</keyword>
<dbReference type="CDD" id="cd12107">
    <property type="entry name" value="Hemerythrin"/>
    <property type="match status" value="1"/>
</dbReference>
<feature type="binding site" evidence="4">
    <location>
        <position position="79"/>
    </location>
    <ligand>
        <name>Fe cation</name>
        <dbReference type="ChEBI" id="CHEBI:24875"/>
        <label>2</label>
    </ligand>
</feature>
<dbReference type="InterPro" id="IPR035938">
    <property type="entry name" value="Hemerythrin-like_sf"/>
</dbReference>
<dbReference type="InterPro" id="IPR012827">
    <property type="entry name" value="Hemerythrin_metal-bd"/>
</dbReference>
<name>A0A1S6QCP1_9ANNE</name>
<dbReference type="InterPro" id="IPR002063">
    <property type="entry name" value="Haemerythrin"/>
</dbReference>
<dbReference type="NCBIfam" id="TIGR02481">
    <property type="entry name" value="hemeryth_dom"/>
    <property type="match status" value="1"/>
</dbReference>
<feature type="binding site" evidence="4">
    <location>
        <position position="60"/>
    </location>
    <ligand>
        <name>Fe cation</name>
        <dbReference type="ChEBI" id="CHEBI:24875"/>
        <label>2</label>
    </ligand>
</feature>
<feature type="binding site" evidence="4">
    <location>
        <position position="75"/>
    </location>
    <ligand>
        <name>Fe cation</name>
        <dbReference type="ChEBI" id="CHEBI:24875"/>
        <label>2</label>
    </ligand>
</feature>
<feature type="binding site" evidence="4">
    <location>
        <position position="113"/>
    </location>
    <ligand>
        <name>Fe cation</name>
        <dbReference type="ChEBI" id="CHEBI:24875"/>
        <label>1</label>
    </ligand>
</feature>
<evidence type="ECO:0000313" key="6">
    <source>
        <dbReference type="EMBL" id="AQV13692.1"/>
    </source>
</evidence>
<dbReference type="PIRSF" id="PIRSF002033">
    <property type="entry name" value="Hemerythrin"/>
    <property type="match status" value="1"/>
</dbReference>
<dbReference type="InterPro" id="IPR016131">
    <property type="entry name" value="Haemerythrin_Fe_BS"/>
</dbReference>
<evidence type="ECO:0000256" key="3">
    <source>
        <dbReference type="ARBA" id="ARBA00023004"/>
    </source>
</evidence>
<feature type="binding site" evidence="4">
    <location>
        <position position="60"/>
    </location>
    <ligand>
        <name>Fe cation</name>
        <dbReference type="ChEBI" id="CHEBI:24875"/>
        <label>1</label>
    </ligand>
</feature>
<evidence type="ECO:0000256" key="2">
    <source>
        <dbReference type="ARBA" id="ARBA00022723"/>
    </source>
</evidence>
<comment type="similarity">
    <text evidence="1">Belongs to the hemerythrin family.</text>
</comment>
<organism evidence="6">
    <name type="scientific">Naineris laevigata</name>
    <dbReference type="NCBI Taxonomy" id="645996"/>
    <lineage>
        <taxon>Eukaryota</taxon>
        <taxon>Metazoa</taxon>
        <taxon>Spiralia</taxon>
        <taxon>Lophotrochozoa</taxon>
        <taxon>Annelida</taxon>
        <taxon>Polychaeta</taxon>
        <taxon>Sedentaria</taxon>
        <taxon>Scolecida</taxon>
        <taxon>Orbiniidae</taxon>
        <taxon>Naineris</taxon>
    </lineage>
</organism>
<dbReference type="Gene3D" id="1.20.120.50">
    <property type="entry name" value="Hemerythrin-like"/>
    <property type="match status" value="1"/>
</dbReference>
<proteinExistence type="evidence at transcript level"/>
<sequence length="120" mass="13664">MGFDIPEPYVWDESFKVFYDNLDEEHKSLFKAVFDCAGDRGSSDKLANLVSVTVNHFTNEEAMMQKAKYSDFPAHKSAHEGFVAKIKGLKTPLDDATVHFAKEWLVNHIKTTDFKYKGSL</sequence>
<protein>
    <submittedName>
        <fullName evidence="6">Hemerythrin</fullName>
    </submittedName>
</protein>
<dbReference type="PANTHER" id="PTHR37164">
    <property type="entry name" value="BACTERIOHEMERYTHRIN"/>
    <property type="match status" value="1"/>
</dbReference>
<dbReference type="InterPro" id="IPR050669">
    <property type="entry name" value="Hemerythrin"/>
</dbReference>
<dbReference type="InterPro" id="IPR012312">
    <property type="entry name" value="Hemerythrin-like"/>
</dbReference>
<dbReference type="SUPFAM" id="SSF47188">
    <property type="entry name" value="Hemerythrin-like"/>
    <property type="match status" value="1"/>
</dbReference>
<feature type="binding site" evidence="4">
    <location>
        <position position="26"/>
    </location>
    <ligand>
        <name>Fe cation</name>
        <dbReference type="ChEBI" id="CHEBI:24875"/>
        <label>1</label>
    </ligand>
</feature>
<feature type="binding site" evidence="4">
    <location>
        <position position="108"/>
    </location>
    <ligand>
        <name>Fe cation</name>
        <dbReference type="ChEBI" id="CHEBI:24875"/>
        <label>2</label>
    </ligand>
</feature>
<dbReference type="EMBL" id="KY007394">
    <property type="protein sequence ID" value="AQV13692.1"/>
    <property type="molecule type" value="mRNA"/>
</dbReference>
<evidence type="ECO:0000259" key="5">
    <source>
        <dbReference type="Pfam" id="PF01814"/>
    </source>
</evidence>
<dbReference type="Pfam" id="PF01814">
    <property type="entry name" value="Hemerythrin"/>
    <property type="match status" value="1"/>
</dbReference>
<dbReference type="AlphaFoldDB" id="A0A1S6QCP1"/>
<reference evidence="6" key="1">
    <citation type="submission" date="2016-10" db="EMBL/GenBank/DDBJ databases">
        <title>Discovery and evolution of novel hemerythrin genes in annelid worms.</title>
        <authorList>
            <person name="Costa-Paiva E.M."/>
            <person name="Whelan N.V."/>
            <person name="Waits D.S."/>
            <person name="Santos S."/>
            <person name="Schrago C.G."/>
            <person name="Halanych K.M."/>
        </authorList>
    </citation>
    <scope>NUCLEOTIDE SEQUENCE</scope>
</reference>
<feature type="binding site" evidence="4">
    <location>
        <position position="56"/>
    </location>
    <ligand>
        <name>Fe cation</name>
        <dbReference type="ChEBI" id="CHEBI:24875"/>
        <label>1</label>
    </ligand>
</feature>
<dbReference type="NCBIfam" id="TIGR00058">
    <property type="entry name" value="Hemerythrin"/>
    <property type="match status" value="1"/>
</dbReference>